<dbReference type="Pfam" id="PF06167">
    <property type="entry name" value="Peptidase_M90"/>
    <property type="match status" value="1"/>
</dbReference>
<keyword evidence="3" id="KW-1185">Reference proteome</keyword>
<keyword evidence="1" id="KW-0812">Transmembrane</keyword>
<evidence type="ECO:0000313" key="3">
    <source>
        <dbReference type="Proteomes" id="UP001595533"/>
    </source>
</evidence>
<dbReference type="PANTHER" id="PTHR30164:SF2">
    <property type="entry name" value="PROTEIN MTFA"/>
    <property type="match status" value="1"/>
</dbReference>
<accession>A0ABV7JB92</accession>
<feature type="transmembrane region" description="Helical" evidence="1">
    <location>
        <begin position="6"/>
        <end position="24"/>
    </location>
</feature>
<dbReference type="InterPro" id="IPR042252">
    <property type="entry name" value="MtfA_N"/>
</dbReference>
<keyword evidence="1" id="KW-0472">Membrane</keyword>
<gene>
    <name evidence="2" type="ORF">ACFODZ_07815</name>
</gene>
<dbReference type="RefSeq" id="WP_077412412.1">
    <property type="nucleotide sequence ID" value="NZ_JBHRTS010000004.1"/>
</dbReference>
<name>A0ABV7JB92_9GAMM</name>
<dbReference type="Proteomes" id="UP001595533">
    <property type="component" value="Unassembled WGS sequence"/>
</dbReference>
<keyword evidence="1" id="KW-1133">Transmembrane helix</keyword>
<protein>
    <submittedName>
        <fullName evidence="2">Zinc-dependent peptidase</fullName>
    </submittedName>
</protein>
<dbReference type="SUPFAM" id="SSF55486">
    <property type="entry name" value="Metalloproteases ('zincins'), catalytic domain"/>
    <property type="match status" value="1"/>
</dbReference>
<dbReference type="InterPro" id="IPR010384">
    <property type="entry name" value="MtfA_fam"/>
</dbReference>
<organism evidence="2 3">
    <name type="scientific">Marinicella sediminis</name>
    <dbReference type="NCBI Taxonomy" id="1792834"/>
    <lineage>
        <taxon>Bacteria</taxon>
        <taxon>Pseudomonadati</taxon>
        <taxon>Pseudomonadota</taxon>
        <taxon>Gammaproteobacteria</taxon>
        <taxon>Lysobacterales</taxon>
        <taxon>Marinicellaceae</taxon>
        <taxon>Marinicella</taxon>
    </lineage>
</organism>
<dbReference type="CDD" id="cd20169">
    <property type="entry name" value="Peptidase_M90_mtfA"/>
    <property type="match status" value="1"/>
</dbReference>
<evidence type="ECO:0000313" key="2">
    <source>
        <dbReference type="EMBL" id="MFC3194144.1"/>
    </source>
</evidence>
<comment type="caution">
    <text evidence="2">The sequence shown here is derived from an EMBL/GenBank/DDBJ whole genome shotgun (WGS) entry which is preliminary data.</text>
</comment>
<dbReference type="EMBL" id="JBHRTS010000004">
    <property type="protein sequence ID" value="MFC3194144.1"/>
    <property type="molecule type" value="Genomic_DNA"/>
</dbReference>
<dbReference type="Gene3D" id="1.10.472.150">
    <property type="entry name" value="Glucose-regulated metallo-peptidase M90, N-terminal domain"/>
    <property type="match status" value="1"/>
</dbReference>
<dbReference type="PANTHER" id="PTHR30164">
    <property type="entry name" value="MTFA PEPTIDASE"/>
    <property type="match status" value="1"/>
</dbReference>
<reference evidence="3" key="1">
    <citation type="journal article" date="2019" name="Int. J. Syst. Evol. Microbiol.">
        <title>The Global Catalogue of Microorganisms (GCM) 10K type strain sequencing project: providing services to taxonomists for standard genome sequencing and annotation.</title>
        <authorList>
            <consortium name="The Broad Institute Genomics Platform"/>
            <consortium name="The Broad Institute Genome Sequencing Center for Infectious Disease"/>
            <person name="Wu L."/>
            <person name="Ma J."/>
        </authorList>
    </citation>
    <scope>NUCLEOTIDE SEQUENCE [LARGE SCALE GENOMIC DNA]</scope>
    <source>
        <strain evidence="3">KCTC 42953</strain>
    </source>
</reference>
<dbReference type="Gene3D" id="3.40.390.10">
    <property type="entry name" value="Collagenase (Catalytic Domain)"/>
    <property type="match status" value="1"/>
</dbReference>
<sequence length="276" mass="32033">MNPQYQFLIAAVMLVVLSIMFAKWRKRRRRAHIFNLKTPDQWVTMIREQVAIYDFLPEHLQQELLGHVNVFLSEKYFSGHAGLEVTDEMRVTIAAQACLLLLNRKTNYYPHLKTIMIYPAGFKNPNHEGPGHHLGESWVRGPVVLSWADSQHGAANASDGTNVVIHEFAHQLDQADGAGDGRPILDSSQLRTWGKVMSKEYQFLTTRARLRNRSFFDHYGATNPAEFFAVITEHFFEQPRTFQRKHPDLYQTLSRYFKLDPASWLKRQPPVDKRKK</sequence>
<evidence type="ECO:0000256" key="1">
    <source>
        <dbReference type="SAM" id="Phobius"/>
    </source>
</evidence>
<proteinExistence type="predicted"/>
<dbReference type="InterPro" id="IPR024079">
    <property type="entry name" value="MetalloPept_cat_dom_sf"/>
</dbReference>